<dbReference type="PANTHER" id="PTHR20898:SF0">
    <property type="entry name" value="DAEDALUS ON 3-RELATED"/>
    <property type="match status" value="1"/>
</dbReference>
<dbReference type="AlphaFoldDB" id="A0A6J1MJ50"/>
<evidence type="ECO:0000256" key="1">
    <source>
        <dbReference type="SAM" id="SignalP"/>
    </source>
</evidence>
<sequence>MEIALFTVGILQVCFILNFSLNNAAQVKFTNVVCNSYNKSWMLIHRCHLKAINRNKTVLNFNGTVLHPANDITVESQFSLKANGYKPWLYKPKFDVCRFLKKPYNPIVILAYNLVKNFTNFNHTCPYVGSQIVDGLHILYDTVPVPWPSGEFLLEIDWLFEKRLQFSTNVYFTVVE</sequence>
<keyword evidence="1" id="KW-0732">Signal</keyword>
<dbReference type="KEGG" id="dhe:111603644"/>
<accession>A0A6J1MJ50</accession>
<dbReference type="OrthoDB" id="7940892at2759"/>
<dbReference type="PANTHER" id="PTHR20898">
    <property type="entry name" value="DAEDALUS ON 3-RELATED-RELATED"/>
    <property type="match status" value="1"/>
</dbReference>
<keyword evidence="2" id="KW-1185">Reference proteome</keyword>
<name>A0A6J1MJ50_DROHY</name>
<gene>
    <name evidence="3" type="primary">LOC111603644</name>
</gene>
<dbReference type="RefSeq" id="XP_023177090.2">
    <property type="nucleotide sequence ID" value="XM_023321322.2"/>
</dbReference>
<evidence type="ECO:0000313" key="3">
    <source>
        <dbReference type="RefSeq" id="XP_023177090.2"/>
    </source>
</evidence>
<organism evidence="2 3">
    <name type="scientific">Drosophila hydei</name>
    <name type="common">Fruit fly</name>
    <dbReference type="NCBI Taxonomy" id="7224"/>
    <lineage>
        <taxon>Eukaryota</taxon>
        <taxon>Metazoa</taxon>
        <taxon>Ecdysozoa</taxon>
        <taxon>Arthropoda</taxon>
        <taxon>Hexapoda</taxon>
        <taxon>Insecta</taxon>
        <taxon>Pterygota</taxon>
        <taxon>Neoptera</taxon>
        <taxon>Endopterygota</taxon>
        <taxon>Diptera</taxon>
        <taxon>Brachycera</taxon>
        <taxon>Muscomorpha</taxon>
        <taxon>Ephydroidea</taxon>
        <taxon>Drosophilidae</taxon>
        <taxon>Drosophila</taxon>
    </lineage>
</organism>
<dbReference type="InterPro" id="IPR010512">
    <property type="entry name" value="DUF1091"/>
</dbReference>
<dbReference type="Pfam" id="PF06477">
    <property type="entry name" value="DUF1091"/>
    <property type="match status" value="1"/>
</dbReference>
<feature type="signal peptide" evidence="1">
    <location>
        <begin position="1"/>
        <end position="24"/>
    </location>
</feature>
<evidence type="ECO:0000313" key="2">
    <source>
        <dbReference type="Proteomes" id="UP000504633"/>
    </source>
</evidence>
<dbReference type="OMA" id="ICKSYNE"/>
<protein>
    <submittedName>
        <fullName evidence="3">Uncharacterized protein LOC111603644</fullName>
    </submittedName>
</protein>
<dbReference type="Proteomes" id="UP000504633">
    <property type="component" value="Unplaced"/>
</dbReference>
<feature type="chain" id="PRO_5026934259" evidence="1">
    <location>
        <begin position="25"/>
        <end position="176"/>
    </location>
</feature>
<dbReference type="SMART" id="SM00697">
    <property type="entry name" value="DM8"/>
    <property type="match status" value="1"/>
</dbReference>
<proteinExistence type="predicted"/>
<reference evidence="3" key="1">
    <citation type="submission" date="2025-08" db="UniProtKB">
        <authorList>
            <consortium name="RefSeq"/>
        </authorList>
    </citation>
    <scope>IDENTIFICATION</scope>
    <source>
        <strain evidence="3">15085-1641.00</strain>
        <tissue evidence="3">Whole body</tissue>
    </source>
</reference>
<dbReference type="GeneID" id="111603644"/>